<dbReference type="EMBL" id="CAXLJL010000390">
    <property type="protein sequence ID" value="CAL5137459.1"/>
    <property type="molecule type" value="Genomic_DNA"/>
</dbReference>
<dbReference type="Proteomes" id="UP001497525">
    <property type="component" value="Unassembled WGS sequence"/>
</dbReference>
<evidence type="ECO:0000313" key="2">
    <source>
        <dbReference type="EMBL" id="CAL5137459.1"/>
    </source>
</evidence>
<dbReference type="SUPFAM" id="SSF53474">
    <property type="entry name" value="alpha/beta-Hydrolases"/>
    <property type="match status" value="1"/>
</dbReference>
<proteinExistence type="inferred from homology"/>
<reference evidence="2" key="1">
    <citation type="submission" date="2024-06" db="EMBL/GenBank/DDBJ databases">
        <authorList>
            <person name="Liu X."/>
            <person name="Lenzi L."/>
            <person name="Haldenby T S."/>
            <person name="Uol C."/>
        </authorList>
    </citation>
    <scope>NUCLEOTIDE SEQUENCE</scope>
</reference>
<dbReference type="PANTHER" id="PTHR11034">
    <property type="entry name" value="N-MYC DOWNSTREAM REGULATED"/>
    <property type="match status" value="1"/>
</dbReference>
<sequence length="443" mass="49454">MDNPAIDFGSPQVHNRGFSHSTDAAFDVDIALTESLRRVPITRNISDLEDHEILTSSGIRQHVYVQPSRSKTALITYHDIGTNHTSFLGFFNYPEMRVISRHFTVYHICAPGHQENAVTGVYEHHRPIRRESCKSAETDVDVSLLDKKGSQLTALSEGSVEAPETGLTPSGGRFSLTGATLHYPTLDQLAQMITSILVHFGIKHFIGFGMGAGSNILARFALHNPDNVLGLFLLNPDDTTHAYYQRFRCRWWDLPYLQQGFLTDNLLDQLDWHWFGYGLAENEDVVRFYHQLARSLNSTNVAGYIQSYIDRTALNLVRPAGLAMPGETPVQEPSEPTVIQAEVMLLTGDRAVDLARALAEMNGHMDPKHTQFLTIPDCTGMVMEENPDKLAMDFLHFLRSIGLVINLTPEKLRQEAIADQAYYHGRAASESAIPARLLVGNEA</sequence>
<protein>
    <submittedName>
        <fullName evidence="2">Uncharacterized protein</fullName>
    </submittedName>
</protein>
<gene>
    <name evidence="2" type="ORF">CDAUBV1_LOCUS11770</name>
</gene>
<evidence type="ECO:0000256" key="1">
    <source>
        <dbReference type="ARBA" id="ARBA00005598"/>
    </source>
</evidence>
<dbReference type="AlphaFoldDB" id="A0AAV2TMH6"/>
<comment type="caution">
    <text evidence="2">The sequence shown here is derived from an EMBL/GenBank/DDBJ whole genome shotgun (WGS) entry which is preliminary data.</text>
</comment>
<organism evidence="2 3">
    <name type="scientific">Calicophoron daubneyi</name>
    <name type="common">Rumen fluke</name>
    <name type="synonym">Paramphistomum daubneyi</name>
    <dbReference type="NCBI Taxonomy" id="300641"/>
    <lineage>
        <taxon>Eukaryota</taxon>
        <taxon>Metazoa</taxon>
        <taxon>Spiralia</taxon>
        <taxon>Lophotrochozoa</taxon>
        <taxon>Platyhelminthes</taxon>
        <taxon>Trematoda</taxon>
        <taxon>Digenea</taxon>
        <taxon>Plagiorchiida</taxon>
        <taxon>Pronocephalata</taxon>
        <taxon>Paramphistomoidea</taxon>
        <taxon>Paramphistomidae</taxon>
        <taxon>Calicophoron</taxon>
    </lineage>
</organism>
<dbReference type="Pfam" id="PF03096">
    <property type="entry name" value="Ndr"/>
    <property type="match status" value="2"/>
</dbReference>
<evidence type="ECO:0000313" key="3">
    <source>
        <dbReference type="Proteomes" id="UP001497525"/>
    </source>
</evidence>
<dbReference type="InterPro" id="IPR029058">
    <property type="entry name" value="AB_hydrolase_fold"/>
</dbReference>
<dbReference type="Gene3D" id="3.40.50.1820">
    <property type="entry name" value="alpha/beta hydrolase"/>
    <property type="match status" value="1"/>
</dbReference>
<dbReference type="InterPro" id="IPR004142">
    <property type="entry name" value="NDRG"/>
</dbReference>
<name>A0AAV2TMH6_CALDB</name>
<accession>A0AAV2TMH6</accession>
<comment type="similarity">
    <text evidence="1">Belongs to the NDRG family.</text>
</comment>